<dbReference type="InterPro" id="IPR008331">
    <property type="entry name" value="Ferritin_DPS_dom"/>
</dbReference>
<dbReference type="RefSeq" id="WP_275632688.1">
    <property type="nucleotide sequence ID" value="NZ_JARGYD010000003.1"/>
</dbReference>
<dbReference type="PIRSF" id="PIRSF002560">
    <property type="entry name" value="Bacterioferritin"/>
    <property type="match status" value="1"/>
</dbReference>
<evidence type="ECO:0000256" key="7">
    <source>
        <dbReference type="PIRNR" id="PIRNR002560"/>
    </source>
</evidence>
<dbReference type="EMBL" id="JBHRTB010000010">
    <property type="protein sequence ID" value="MFC3145739.1"/>
    <property type="molecule type" value="Genomic_DNA"/>
</dbReference>
<dbReference type="InterPro" id="IPR002024">
    <property type="entry name" value="Bacterioferritin"/>
</dbReference>
<dbReference type="SUPFAM" id="SSF47240">
    <property type="entry name" value="Ferritin-like"/>
    <property type="match status" value="1"/>
</dbReference>
<evidence type="ECO:0000256" key="6">
    <source>
        <dbReference type="ARBA" id="ARBA00023004"/>
    </source>
</evidence>
<comment type="caution">
    <text evidence="9">The sequence shown here is derived from an EMBL/GenBank/DDBJ whole genome shotgun (WGS) entry which is preliminary data.</text>
</comment>
<evidence type="ECO:0000256" key="1">
    <source>
        <dbReference type="ARBA" id="ARBA00001970"/>
    </source>
</evidence>
<evidence type="ECO:0000256" key="2">
    <source>
        <dbReference type="ARBA" id="ARBA00008093"/>
    </source>
</evidence>
<keyword evidence="10" id="KW-1185">Reference proteome</keyword>
<accession>A0ABV7GVQ4</accession>
<dbReference type="Gene3D" id="1.20.1260.10">
    <property type="match status" value="1"/>
</dbReference>
<comment type="function">
    <text evidence="7">Iron-storage protein, whose ferroxidase center binds Fe(2+), oxidizes it using dioxygen to Fe(3+), and participates in the subsequent Fe(3+) oxide mineral core formation within the central cavity of the BFR protein shell.</text>
</comment>
<sequence length="165" mass="19356">MKGQKVSLKHLQRALTMELTTVNTYIYQERALDDWGIDRLATRMREEIDEERGHANDFLTRILFLEGKADVQTLDKIEEPKNVRHIFETQQKMELEAREYYDKAARECQEAGDLGSFELFMRILKDEEEHIDFVEEQFDLMEMMGDQLYIARQVSSVSGEGDDAP</sequence>
<keyword evidence="6 7" id="KW-0408">Iron</keyword>
<proteinExistence type="inferred from homology"/>
<keyword evidence="3 7" id="KW-0409">Iron storage</keyword>
<comment type="cofactor">
    <cofactor evidence="1">
        <name>heme b</name>
        <dbReference type="ChEBI" id="CHEBI:60344"/>
    </cofactor>
</comment>
<gene>
    <name evidence="9" type="ORF">ACFOGP_23655</name>
</gene>
<dbReference type="InterPro" id="IPR009078">
    <property type="entry name" value="Ferritin-like_SF"/>
</dbReference>
<dbReference type="InterPro" id="IPR009040">
    <property type="entry name" value="Ferritin-like_diiron"/>
</dbReference>
<comment type="similarity">
    <text evidence="2 7">Belongs to the bacterioferritin family.</text>
</comment>
<dbReference type="EC" id="1.16.3.1" evidence="7"/>
<name>A0ABV7GVQ4_9RHOB</name>
<protein>
    <recommendedName>
        <fullName evidence="7">Bacterioferritin</fullName>
        <ecNumber evidence="7">1.16.3.1</ecNumber>
    </recommendedName>
</protein>
<evidence type="ECO:0000256" key="4">
    <source>
        <dbReference type="ARBA" id="ARBA00022617"/>
    </source>
</evidence>
<dbReference type="PANTHER" id="PTHR30295">
    <property type="entry name" value="BACTERIOFERRITIN"/>
    <property type="match status" value="1"/>
</dbReference>
<dbReference type="CDD" id="cd00907">
    <property type="entry name" value="Bacterioferritin"/>
    <property type="match status" value="1"/>
</dbReference>
<feature type="domain" description="Ferritin-like diiron" evidence="8">
    <location>
        <begin position="1"/>
        <end position="145"/>
    </location>
</feature>
<comment type="catalytic activity">
    <reaction evidence="7">
        <text>4 Fe(2+) + O2 + 4 H(+) = 4 Fe(3+) + 2 H2O</text>
        <dbReference type="Rhea" id="RHEA:11148"/>
        <dbReference type="ChEBI" id="CHEBI:15377"/>
        <dbReference type="ChEBI" id="CHEBI:15378"/>
        <dbReference type="ChEBI" id="CHEBI:15379"/>
        <dbReference type="ChEBI" id="CHEBI:29033"/>
        <dbReference type="ChEBI" id="CHEBI:29034"/>
        <dbReference type="EC" id="1.16.3.1"/>
    </reaction>
</comment>
<dbReference type="PROSITE" id="PS50905">
    <property type="entry name" value="FERRITIN_LIKE"/>
    <property type="match status" value="1"/>
</dbReference>
<dbReference type="PRINTS" id="PR00601">
    <property type="entry name" value="BACFERRITIN"/>
</dbReference>
<keyword evidence="4" id="KW-0349">Heme</keyword>
<reference evidence="10" key="1">
    <citation type="journal article" date="2019" name="Int. J. Syst. Evol. Microbiol.">
        <title>The Global Catalogue of Microorganisms (GCM) 10K type strain sequencing project: providing services to taxonomists for standard genome sequencing and annotation.</title>
        <authorList>
            <consortium name="The Broad Institute Genomics Platform"/>
            <consortium name="The Broad Institute Genome Sequencing Center for Infectious Disease"/>
            <person name="Wu L."/>
            <person name="Ma J."/>
        </authorList>
    </citation>
    <scope>NUCLEOTIDE SEQUENCE [LARGE SCALE GENOMIC DNA]</scope>
    <source>
        <strain evidence="10">KCTC 52366</strain>
    </source>
</reference>
<evidence type="ECO:0000256" key="5">
    <source>
        <dbReference type="ARBA" id="ARBA00022723"/>
    </source>
</evidence>
<organism evidence="9 10">
    <name type="scientific">Psychromarinibacter halotolerans</name>
    <dbReference type="NCBI Taxonomy" id="1775175"/>
    <lineage>
        <taxon>Bacteria</taxon>
        <taxon>Pseudomonadati</taxon>
        <taxon>Pseudomonadota</taxon>
        <taxon>Alphaproteobacteria</taxon>
        <taxon>Rhodobacterales</taxon>
        <taxon>Paracoccaceae</taxon>
        <taxon>Psychromarinibacter</taxon>
    </lineage>
</organism>
<evidence type="ECO:0000256" key="3">
    <source>
        <dbReference type="ARBA" id="ARBA00022434"/>
    </source>
</evidence>
<dbReference type="PANTHER" id="PTHR30295:SF0">
    <property type="entry name" value="BACTERIOFERRITIN"/>
    <property type="match status" value="1"/>
</dbReference>
<evidence type="ECO:0000313" key="9">
    <source>
        <dbReference type="EMBL" id="MFC3145739.1"/>
    </source>
</evidence>
<evidence type="ECO:0000259" key="8">
    <source>
        <dbReference type="PROSITE" id="PS50905"/>
    </source>
</evidence>
<dbReference type="Proteomes" id="UP001595632">
    <property type="component" value="Unassembled WGS sequence"/>
</dbReference>
<evidence type="ECO:0000313" key="10">
    <source>
        <dbReference type="Proteomes" id="UP001595632"/>
    </source>
</evidence>
<dbReference type="Pfam" id="PF00210">
    <property type="entry name" value="Ferritin"/>
    <property type="match status" value="1"/>
</dbReference>
<dbReference type="InterPro" id="IPR012347">
    <property type="entry name" value="Ferritin-like"/>
</dbReference>
<keyword evidence="5 7" id="KW-0479">Metal-binding</keyword>